<name>A0A853CFH2_9ACTN</name>
<evidence type="ECO:0000313" key="2">
    <source>
        <dbReference type="Proteomes" id="UP000541969"/>
    </source>
</evidence>
<reference evidence="1 2" key="1">
    <citation type="submission" date="2020-07" db="EMBL/GenBank/DDBJ databases">
        <title>Sequencing the genomes of 1000 actinobacteria strains.</title>
        <authorList>
            <person name="Klenk H.-P."/>
        </authorList>
    </citation>
    <scope>NUCLEOTIDE SEQUENCE [LARGE SCALE GENOMIC DNA]</scope>
    <source>
        <strain evidence="1 2">DSM 104001</strain>
    </source>
</reference>
<comment type="caution">
    <text evidence="1">The sequence shown here is derived from an EMBL/GenBank/DDBJ whole genome shotgun (WGS) entry which is preliminary data.</text>
</comment>
<keyword evidence="1" id="KW-0689">Ribosomal protein</keyword>
<dbReference type="Proteomes" id="UP000541969">
    <property type="component" value="Unassembled WGS sequence"/>
</dbReference>
<evidence type="ECO:0000313" key="1">
    <source>
        <dbReference type="EMBL" id="NYJ06580.1"/>
    </source>
</evidence>
<sequence>MALEPFALTRVESSRLARSLTSGSAGRLSAHLAGPDDDAALLSLQVTATVFHDSFGNTPELLRREYADLLPSMTHVVVLDRVAQAPVGALILQEGPAASLKTVVDVAAPPWSLPALPALGLSPDDRNAADLLVMAVDAAFRNRGIAQLLMYSGWVASVARGLDRWTAILDDGLLRGLDQLTAGAVVPIASSAPYLGSPGSTPITVRMDPAVDGDLLSRMQRVGRLAERTTAFCPRLEPDRVAFQSLALPVAA</sequence>
<organism evidence="1 2">
    <name type="scientific">Petropleomorpha daqingensis</name>
    <dbReference type="NCBI Taxonomy" id="2026353"/>
    <lineage>
        <taxon>Bacteria</taxon>
        <taxon>Bacillati</taxon>
        <taxon>Actinomycetota</taxon>
        <taxon>Actinomycetes</taxon>
        <taxon>Geodermatophilales</taxon>
        <taxon>Geodermatophilaceae</taxon>
        <taxon>Petropleomorpha</taxon>
    </lineage>
</organism>
<keyword evidence="2" id="KW-1185">Reference proteome</keyword>
<dbReference type="AlphaFoldDB" id="A0A853CFH2"/>
<gene>
    <name evidence="1" type="ORF">GGQ55_002858</name>
</gene>
<accession>A0A853CFH2</accession>
<protein>
    <submittedName>
        <fullName evidence="1">Ribosomal protein S18 acetylase RimI-like enzyme</fullName>
    </submittedName>
</protein>
<dbReference type="SUPFAM" id="SSF55729">
    <property type="entry name" value="Acyl-CoA N-acyltransferases (Nat)"/>
    <property type="match status" value="1"/>
</dbReference>
<keyword evidence="1" id="KW-0687">Ribonucleoprotein</keyword>
<dbReference type="GO" id="GO:0005840">
    <property type="term" value="C:ribosome"/>
    <property type="evidence" value="ECO:0007669"/>
    <property type="project" value="UniProtKB-KW"/>
</dbReference>
<dbReference type="Gene3D" id="3.40.630.30">
    <property type="match status" value="1"/>
</dbReference>
<proteinExistence type="predicted"/>
<dbReference type="RefSeq" id="WP_179717792.1">
    <property type="nucleotide sequence ID" value="NZ_JACBZT010000001.1"/>
</dbReference>
<dbReference type="EMBL" id="JACBZT010000001">
    <property type="protein sequence ID" value="NYJ06580.1"/>
    <property type="molecule type" value="Genomic_DNA"/>
</dbReference>
<dbReference type="InterPro" id="IPR016181">
    <property type="entry name" value="Acyl_CoA_acyltransferase"/>
</dbReference>